<evidence type="ECO:0000313" key="3">
    <source>
        <dbReference type="EMBL" id="CAJ1062043.1"/>
    </source>
</evidence>
<accession>A0AAV1FLM3</accession>
<keyword evidence="3" id="KW-0675">Receptor</keyword>
<dbReference type="InterPro" id="IPR013783">
    <property type="entry name" value="Ig-like_fold"/>
</dbReference>
<dbReference type="Proteomes" id="UP001178508">
    <property type="component" value="Chromosome 8"/>
</dbReference>
<keyword evidence="1" id="KW-0472">Membrane</keyword>
<protein>
    <submittedName>
        <fullName evidence="3">B-cell receptor CD22-like isoform X1</fullName>
    </submittedName>
</protein>
<dbReference type="InterPro" id="IPR036179">
    <property type="entry name" value="Ig-like_dom_sf"/>
</dbReference>
<evidence type="ECO:0000259" key="2">
    <source>
        <dbReference type="PROSITE" id="PS50835"/>
    </source>
</evidence>
<dbReference type="SUPFAM" id="SSF48726">
    <property type="entry name" value="Immunoglobulin"/>
    <property type="match status" value="2"/>
</dbReference>
<dbReference type="InterPro" id="IPR007110">
    <property type="entry name" value="Ig-like_dom"/>
</dbReference>
<dbReference type="PANTHER" id="PTHR46013:SF4">
    <property type="entry name" value="B-CELL RECEPTOR CD22-RELATED"/>
    <property type="match status" value="1"/>
</dbReference>
<feature type="transmembrane region" description="Helical" evidence="1">
    <location>
        <begin position="280"/>
        <end position="305"/>
    </location>
</feature>
<proteinExistence type="predicted"/>
<evidence type="ECO:0000256" key="1">
    <source>
        <dbReference type="SAM" id="Phobius"/>
    </source>
</evidence>
<organism evidence="3 4">
    <name type="scientific">Xyrichtys novacula</name>
    <name type="common">Pearly razorfish</name>
    <name type="synonym">Hemipteronotus novacula</name>
    <dbReference type="NCBI Taxonomy" id="13765"/>
    <lineage>
        <taxon>Eukaryota</taxon>
        <taxon>Metazoa</taxon>
        <taxon>Chordata</taxon>
        <taxon>Craniata</taxon>
        <taxon>Vertebrata</taxon>
        <taxon>Euteleostomi</taxon>
        <taxon>Actinopterygii</taxon>
        <taxon>Neopterygii</taxon>
        <taxon>Teleostei</taxon>
        <taxon>Neoteleostei</taxon>
        <taxon>Acanthomorphata</taxon>
        <taxon>Eupercaria</taxon>
        <taxon>Labriformes</taxon>
        <taxon>Labridae</taxon>
        <taxon>Xyrichtys</taxon>
    </lineage>
</organism>
<dbReference type="InterPro" id="IPR013106">
    <property type="entry name" value="Ig_V-set"/>
</dbReference>
<name>A0AAV1FLM3_XYRNO</name>
<dbReference type="PROSITE" id="PS50835">
    <property type="entry name" value="IG_LIKE"/>
    <property type="match status" value="1"/>
</dbReference>
<dbReference type="InterPro" id="IPR003599">
    <property type="entry name" value="Ig_sub"/>
</dbReference>
<dbReference type="Gene3D" id="2.60.40.10">
    <property type="entry name" value="Immunoglobulins"/>
    <property type="match status" value="2"/>
</dbReference>
<keyword evidence="1" id="KW-1133">Transmembrane helix</keyword>
<dbReference type="PANTHER" id="PTHR46013">
    <property type="entry name" value="VASCULAR CELL ADHESION MOLECULE 1"/>
    <property type="match status" value="1"/>
</dbReference>
<dbReference type="Pfam" id="PF07686">
    <property type="entry name" value="V-set"/>
    <property type="match status" value="1"/>
</dbReference>
<dbReference type="EMBL" id="OY660871">
    <property type="protein sequence ID" value="CAJ1062043.1"/>
    <property type="molecule type" value="Genomic_DNA"/>
</dbReference>
<gene>
    <name evidence="3" type="ORF">XNOV1_A004332</name>
</gene>
<dbReference type="SMART" id="SM00409">
    <property type="entry name" value="IG"/>
    <property type="match status" value="2"/>
</dbReference>
<evidence type="ECO:0000313" key="4">
    <source>
        <dbReference type="Proteomes" id="UP001178508"/>
    </source>
</evidence>
<sequence>MKGENKSKLQMSNPFGGFVSCNDLKRMILMLMLLILKTEILRADWSVTFENPNPCAVKGSSVQFRCSYNYEDGQTVKKTAWYKGVSNNGSWVRVKLSDLPSYDNRSEYVGDNQHDCGLALHDLLLNDTGYYYFRFDTEKFGWKSKKSVYLSVTEPRARVYPDTVKTGDEVTLECETSCQLHSTVWYKDGRQVAKPSFRAQAEDAGKYVCAVQGQESVRSDPVALDVHYPPMDVSLKVGSGQMLTVEASHIGPYLCQARNTVGENISAEVLLTPSAEEHGVWTWSSFIFIFGVKVVILLVLSLVIIRAWRKGSKSAGEKEEDNCDYENISTAAMDDKDRGTQLEISVEGL</sequence>
<keyword evidence="1" id="KW-0812">Transmembrane</keyword>
<feature type="domain" description="Ig-like" evidence="2">
    <location>
        <begin position="155"/>
        <end position="225"/>
    </location>
</feature>
<dbReference type="PROSITE" id="PS51257">
    <property type="entry name" value="PROKAR_LIPOPROTEIN"/>
    <property type="match status" value="1"/>
</dbReference>
<reference evidence="3" key="1">
    <citation type="submission" date="2023-08" db="EMBL/GenBank/DDBJ databases">
        <authorList>
            <person name="Alioto T."/>
            <person name="Alioto T."/>
            <person name="Gomez Garrido J."/>
        </authorList>
    </citation>
    <scope>NUCLEOTIDE SEQUENCE</scope>
</reference>
<dbReference type="AlphaFoldDB" id="A0AAV1FLM3"/>
<keyword evidence="4" id="KW-1185">Reference proteome</keyword>